<dbReference type="InterPro" id="IPR052929">
    <property type="entry name" value="RNase_H-like_EbsB-rel"/>
</dbReference>
<dbReference type="CDD" id="cd06222">
    <property type="entry name" value="RNase_H_like"/>
    <property type="match status" value="1"/>
</dbReference>
<accession>A0AAV2EEB9</accession>
<gene>
    <name evidence="2" type="ORF">LTRI10_LOCUS25316</name>
</gene>
<evidence type="ECO:0000259" key="1">
    <source>
        <dbReference type="Pfam" id="PF13456"/>
    </source>
</evidence>
<dbReference type="InterPro" id="IPR044730">
    <property type="entry name" value="RNase_H-like_dom_plant"/>
</dbReference>
<evidence type="ECO:0000313" key="2">
    <source>
        <dbReference type="EMBL" id="CAL1384082.1"/>
    </source>
</evidence>
<keyword evidence="3" id="KW-1185">Reference proteome</keyword>
<dbReference type="Gene3D" id="3.30.420.10">
    <property type="entry name" value="Ribonuclease H-like superfamily/Ribonuclease H"/>
    <property type="match status" value="1"/>
</dbReference>
<dbReference type="PANTHER" id="PTHR47074:SF11">
    <property type="entry name" value="REVERSE TRANSCRIPTASE-LIKE PROTEIN"/>
    <property type="match status" value="1"/>
</dbReference>
<evidence type="ECO:0000313" key="3">
    <source>
        <dbReference type="Proteomes" id="UP001497516"/>
    </source>
</evidence>
<dbReference type="InterPro" id="IPR002156">
    <property type="entry name" value="RNaseH_domain"/>
</dbReference>
<dbReference type="GO" id="GO:0004523">
    <property type="term" value="F:RNA-DNA hybrid ribonuclease activity"/>
    <property type="evidence" value="ECO:0007669"/>
    <property type="project" value="InterPro"/>
</dbReference>
<sequence>MGLGCVFRDWRGAFVGATLKKEKGSCRPIEAEARALVMGLVEANRRNFSPLIIESDCQVLINKLKKKEADFTELGNWCDGILRLAKVNEDLFGSQVVWSFAGRKKNKVAHWLAHSGSVWDRQVVWTDSPPLSLLALLDDVQGRDPCNGG</sequence>
<dbReference type="EMBL" id="OZ034817">
    <property type="protein sequence ID" value="CAL1384082.1"/>
    <property type="molecule type" value="Genomic_DNA"/>
</dbReference>
<dbReference type="GO" id="GO:0003676">
    <property type="term" value="F:nucleic acid binding"/>
    <property type="evidence" value="ECO:0007669"/>
    <property type="project" value="InterPro"/>
</dbReference>
<reference evidence="2 3" key="1">
    <citation type="submission" date="2024-04" db="EMBL/GenBank/DDBJ databases">
        <authorList>
            <person name="Fracassetti M."/>
        </authorList>
    </citation>
    <scope>NUCLEOTIDE SEQUENCE [LARGE SCALE GENOMIC DNA]</scope>
</reference>
<dbReference type="Pfam" id="PF13456">
    <property type="entry name" value="RVT_3"/>
    <property type="match status" value="1"/>
</dbReference>
<dbReference type="InterPro" id="IPR012337">
    <property type="entry name" value="RNaseH-like_sf"/>
</dbReference>
<proteinExistence type="predicted"/>
<feature type="domain" description="RNase H type-1" evidence="1">
    <location>
        <begin position="2"/>
        <end position="115"/>
    </location>
</feature>
<dbReference type="PANTHER" id="PTHR47074">
    <property type="entry name" value="BNAC02G40300D PROTEIN"/>
    <property type="match status" value="1"/>
</dbReference>
<dbReference type="SUPFAM" id="SSF53098">
    <property type="entry name" value="Ribonuclease H-like"/>
    <property type="match status" value="1"/>
</dbReference>
<dbReference type="InterPro" id="IPR036397">
    <property type="entry name" value="RNaseH_sf"/>
</dbReference>
<dbReference type="AlphaFoldDB" id="A0AAV2EEB9"/>
<dbReference type="Proteomes" id="UP001497516">
    <property type="component" value="Chromosome 4"/>
</dbReference>
<organism evidence="2 3">
    <name type="scientific">Linum trigynum</name>
    <dbReference type="NCBI Taxonomy" id="586398"/>
    <lineage>
        <taxon>Eukaryota</taxon>
        <taxon>Viridiplantae</taxon>
        <taxon>Streptophyta</taxon>
        <taxon>Embryophyta</taxon>
        <taxon>Tracheophyta</taxon>
        <taxon>Spermatophyta</taxon>
        <taxon>Magnoliopsida</taxon>
        <taxon>eudicotyledons</taxon>
        <taxon>Gunneridae</taxon>
        <taxon>Pentapetalae</taxon>
        <taxon>rosids</taxon>
        <taxon>fabids</taxon>
        <taxon>Malpighiales</taxon>
        <taxon>Linaceae</taxon>
        <taxon>Linum</taxon>
    </lineage>
</organism>
<name>A0AAV2EEB9_9ROSI</name>
<protein>
    <recommendedName>
        <fullName evidence="1">RNase H type-1 domain-containing protein</fullName>
    </recommendedName>
</protein>